<name>A0A101IG68_9EURY</name>
<comment type="caution">
    <text evidence="8">The sequence shown here is derived from an EMBL/GenBank/DDBJ whole genome shotgun (WGS) entry which is preliminary data.</text>
</comment>
<dbReference type="Proteomes" id="UP000053961">
    <property type="component" value="Unassembled WGS sequence"/>
</dbReference>
<dbReference type="PANTHER" id="PTHR34857:SF2">
    <property type="entry name" value="SLL0384 PROTEIN"/>
    <property type="match status" value="1"/>
</dbReference>
<dbReference type="GO" id="GO:0006824">
    <property type="term" value="P:cobalt ion transport"/>
    <property type="evidence" value="ECO:0007669"/>
    <property type="project" value="InterPro"/>
</dbReference>
<dbReference type="Proteomes" id="UP000057043">
    <property type="component" value="Unassembled WGS sequence"/>
</dbReference>
<dbReference type="NCBIfam" id="TIGR02454">
    <property type="entry name" value="ECF_T_CbiQ"/>
    <property type="match status" value="1"/>
</dbReference>
<evidence type="ECO:0000256" key="1">
    <source>
        <dbReference type="ARBA" id="ARBA00004651"/>
    </source>
</evidence>
<evidence type="ECO:0000256" key="6">
    <source>
        <dbReference type="SAM" id="Phobius"/>
    </source>
</evidence>
<keyword evidence="3 6" id="KW-0812">Transmembrane</keyword>
<keyword evidence="4 6" id="KW-1133">Transmembrane helix</keyword>
<accession>A0A101IG68</accession>
<keyword evidence="2" id="KW-1003">Cell membrane</keyword>
<sequence>MSHLEIDGYSHLSSPIHRWDPRVKIVSMLVLIFSIVLLKSLAVALLGLAISIGLLLISRLPFAYVSQGIKWPALFLLPFPLILPLTMDGDMALTLYGLSFSVEGLEQGLLMMTRGLAAVVLIYPIFGSSPFNTTIHAMRSLGLPETVTQIFLFAYRYLFLLREQFTSMTRSLSSKGFTKKTDLPTARVLGAALGMLFIRSYERSDRIYKAMVSRGYNGHLPDSERFKINGFDLVKALMVLVLAFGLQGLDHLAVV</sequence>
<dbReference type="InterPro" id="IPR051611">
    <property type="entry name" value="ECF_transporter_component"/>
</dbReference>
<evidence type="ECO:0000256" key="3">
    <source>
        <dbReference type="ARBA" id="ARBA00022692"/>
    </source>
</evidence>
<feature type="transmembrane region" description="Helical" evidence="6">
    <location>
        <begin position="69"/>
        <end position="87"/>
    </location>
</feature>
<dbReference type="InterPro" id="IPR003339">
    <property type="entry name" value="ABC/ECF_trnsptr_transmembrane"/>
</dbReference>
<evidence type="ECO:0000313" key="10">
    <source>
        <dbReference type="Proteomes" id="UP000057043"/>
    </source>
</evidence>
<gene>
    <name evidence="7" type="ORF">XD72_1963</name>
    <name evidence="8" type="ORF">XE07_2107</name>
</gene>
<dbReference type="GO" id="GO:0043190">
    <property type="term" value="C:ATP-binding cassette (ABC) transporter complex"/>
    <property type="evidence" value="ECO:0007669"/>
    <property type="project" value="InterPro"/>
</dbReference>
<reference evidence="9 10" key="2">
    <citation type="journal article" date="2015" name="MBio">
        <title>Genome-Resolved Metagenomic Analysis Reveals Roles for Candidate Phyla and Other Microbial Community Members in Biogeochemical Transformations in Oil Reservoirs.</title>
        <authorList>
            <person name="Hu P."/>
            <person name="Tom L."/>
            <person name="Singh A."/>
            <person name="Thomas B.C."/>
            <person name="Baker B.J."/>
            <person name="Piceno Y.M."/>
            <person name="Andersen G.L."/>
            <person name="Banfield J.F."/>
        </authorList>
    </citation>
    <scope>NUCLEOTIDE SEQUENCE [LARGE SCALE GENOMIC DNA]</scope>
    <source>
        <strain evidence="7">57_489</strain>
    </source>
</reference>
<proteinExistence type="predicted"/>
<evidence type="ECO:0000256" key="5">
    <source>
        <dbReference type="ARBA" id="ARBA00023136"/>
    </source>
</evidence>
<dbReference type="AlphaFoldDB" id="A0A101IG68"/>
<dbReference type="Pfam" id="PF02361">
    <property type="entry name" value="CbiQ"/>
    <property type="match status" value="1"/>
</dbReference>
<dbReference type="PATRIC" id="fig|301375.6.peg.2160"/>
<dbReference type="PANTHER" id="PTHR34857">
    <property type="entry name" value="SLL0384 PROTEIN"/>
    <property type="match status" value="1"/>
</dbReference>
<evidence type="ECO:0000313" key="7">
    <source>
        <dbReference type="EMBL" id="KUK43663.1"/>
    </source>
</evidence>
<organism evidence="8 9">
    <name type="scientific">Methanothrix harundinacea</name>
    <dbReference type="NCBI Taxonomy" id="301375"/>
    <lineage>
        <taxon>Archaea</taxon>
        <taxon>Methanobacteriati</taxon>
        <taxon>Methanobacteriota</taxon>
        <taxon>Stenosarchaea group</taxon>
        <taxon>Methanomicrobia</taxon>
        <taxon>Methanotrichales</taxon>
        <taxon>Methanotrichaceae</taxon>
        <taxon>Methanothrix</taxon>
    </lineage>
</organism>
<dbReference type="EMBL" id="LGHB01000047">
    <property type="protein sequence ID" value="KUK94583.1"/>
    <property type="molecule type" value="Genomic_DNA"/>
</dbReference>
<dbReference type="CDD" id="cd16914">
    <property type="entry name" value="EcfT"/>
    <property type="match status" value="1"/>
</dbReference>
<comment type="subcellular location">
    <subcellularLocation>
        <location evidence="1">Cell membrane</location>
        <topology evidence="1">Multi-pass membrane protein</topology>
    </subcellularLocation>
</comment>
<feature type="transmembrane region" description="Helical" evidence="6">
    <location>
        <begin position="25"/>
        <end position="57"/>
    </location>
</feature>
<evidence type="ECO:0000256" key="2">
    <source>
        <dbReference type="ARBA" id="ARBA00022475"/>
    </source>
</evidence>
<keyword evidence="5 6" id="KW-0472">Membrane</keyword>
<evidence type="ECO:0000256" key="4">
    <source>
        <dbReference type="ARBA" id="ARBA00022989"/>
    </source>
</evidence>
<evidence type="ECO:0000313" key="8">
    <source>
        <dbReference type="EMBL" id="KUK94583.1"/>
    </source>
</evidence>
<dbReference type="InterPro" id="IPR012809">
    <property type="entry name" value="ECF_CbiQ"/>
</dbReference>
<dbReference type="EMBL" id="LGFT01000056">
    <property type="protein sequence ID" value="KUK43663.1"/>
    <property type="molecule type" value="Genomic_DNA"/>
</dbReference>
<reference evidence="8" key="1">
    <citation type="journal article" date="2015" name="MBio">
        <title>Genome-resolved metagenomic analysis reveals roles for candidate phyla and other microbial community members in biogeochemical transformations in oil reservoirs.</title>
        <authorList>
            <person name="Hu P."/>
            <person name="Tom L."/>
            <person name="Singh A."/>
            <person name="Thomas B.C."/>
            <person name="Baker B.J."/>
            <person name="Piceno Y.M."/>
            <person name="Andersen G.L."/>
            <person name="Banfield J.F."/>
        </authorList>
    </citation>
    <scope>NUCLEOTIDE SEQUENCE [LARGE SCALE GENOMIC DNA]</scope>
    <source>
        <strain evidence="8">56_747</strain>
    </source>
</reference>
<protein>
    <submittedName>
        <fullName evidence="8">Cobalt ABC transporter, permease protein</fullName>
    </submittedName>
</protein>
<feature type="transmembrane region" description="Helical" evidence="6">
    <location>
        <begin position="107"/>
        <end position="126"/>
    </location>
</feature>
<evidence type="ECO:0000313" key="9">
    <source>
        <dbReference type="Proteomes" id="UP000053961"/>
    </source>
</evidence>